<protein>
    <submittedName>
        <fullName evidence="6">Putative FAD-linked oxidoreductase</fullName>
        <ecNumber evidence="6">1.-.-.-</ecNumber>
    </submittedName>
</protein>
<dbReference type="KEGG" id="mana:MAMMFC1_00240"/>
<dbReference type="PANTHER" id="PTHR42934:SF2">
    <property type="entry name" value="GLYCOLATE OXIDASE SUBUNIT GLCD"/>
    <property type="match status" value="1"/>
</dbReference>
<keyword evidence="4 6" id="KW-0560">Oxidoreductase</keyword>
<evidence type="ECO:0000313" key="7">
    <source>
        <dbReference type="Proteomes" id="UP000276437"/>
    </source>
</evidence>
<reference evidence="6 7" key="1">
    <citation type="journal article" date="2018" name="Int. J. Syst. Evol. Microbiol.">
        <title>Methylomusa anaerophila gen. nov., sp. nov., an anaerobic methanol-utilizing bacterium isolated from a microbial fuel cell.</title>
        <authorList>
            <person name="Amano N."/>
            <person name="Yamamuro A."/>
            <person name="Miyahara M."/>
            <person name="Kouzuma A."/>
            <person name="Abe T."/>
            <person name="Watanabe K."/>
        </authorList>
    </citation>
    <scope>NUCLEOTIDE SEQUENCE [LARGE SCALE GENOMIC DNA]</scope>
    <source>
        <strain evidence="6 7">MMFC1</strain>
    </source>
</reference>
<dbReference type="Gene3D" id="1.10.45.10">
    <property type="entry name" value="Vanillyl-alcohol Oxidase, Chain A, domain 4"/>
    <property type="match status" value="1"/>
</dbReference>
<name>A0A348AEV9_9FIRM</name>
<dbReference type="InterPro" id="IPR036318">
    <property type="entry name" value="FAD-bd_PCMH-like_sf"/>
</dbReference>
<comment type="cofactor">
    <cofactor evidence="1">
        <name>FAD</name>
        <dbReference type="ChEBI" id="CHEBI:57692"/>
    </cofactor>
</comment>
<dbReference type="InterPro" id="IPR016169">
    <property type="entry name" value="FAD-bd_PCMH_sub2"/>
</dbReference>
<dbReference type="EMBL" id="AP018449">
    <property type="protein sequence ID" value="BBB89607.1"/>
    <property type="molecule type" value="Genomic_DNA"/>
</dbReference>
<evidence type="ECO:0000256" key="3">
    <source>
        <dbReference type="ARBA" id="ARBA00022827"/>
    </source>
</evidence>
<dbReference type="RefSeq" id="WP_126305735.1">
    <property type="nucleotide sequence ID" value="NZ_AP018449.1"/>
</dbReference>
<gene>
    <name evidence="6" type="ORF">MAMMFC1_00240</name>
</gene>
<dbReference type="PROSITE" id="PS51387">
    <property type="entry name" value="FAD_PCMH"/>
    <property type="match status" value="1"/>
</dbReference>
<dbReference type="Proteomes" id="UP000276437">
    <property type="component" value="Chromosome"/>
</dbReference>
<keyword evidence="3" id="KW-0274">FAD</keyword>
<evidence type="ECO:0000256" key="4">
    <source>
        <dbReference type="ARBA" id="ARBA00023002"/>
    </source>
</evidence>
<dbReference type="InterPro" id="IPR016171">
    <property type="entry name" value="Vanillyl_alc_oxidase_C-sub2"/>
</dbReference>
<sequence length="475" mass="51714">MPIYQKITGEILSELRKIVGSDHVFSGSDVPVEYAYDAGTKDGPSQSPEAVVFPASTGEVAEIVRLANRQLIPVTPRGGGSGLAGGAVPVNGGIVIDLRRMNRIIQINPAARYMVVEAAVRTLTIQQEARKHGLLYAGDPCSSDDCVIAGNVATNAGGNRAVKYGVTADQVYALEVVTPQGEIVTLGGRLKKNATGYGLVRLIIGSEGTLGIITQVTLKLQRLAPLLPNFLATFPNLSTAVNLVGILLDSEIDPISVELMDRQTVTDIERYQRENTFAGHESDCLIIQFEAQDPADLAKKQGRLKEICHSYGCISIEEAEGEKIWQARRIWGKAIQAGNPVGASEDIVVPVDELLTFIEKLQALVNEFHFEYRIAGHAGDGNMHLRILPGAVPLSDWEAQLVVFRQQLYRTAYLLGGRLSGEHGIGLKRKQFLRSVIQPCELELMKAVKKAFDPNLILNPGKIFDVDKDITTEMR</sequence>
<accession>A0A348AEV9</accession>
<keyword evidence="2" id="KW-0285">Flavoprotein</keyword>
<dbReference type="GO" id="GO:0071949">
    <property type="term" value="F:FAD binding"/>
    <property type="evidence" value="ECO:0007669"/>
    <property type="project" value="InterPro"/>
</dbReference>
<dbReference type="SUPFAM" id="SSF55103">
    <property type="entry name" value="FAD-linked oxidases, C-terminal domain"/>
    <property type="match status" value="1"/>
</dbReference>
<dbReference type="InterPro" id="IPR004113">
    <property type="entry name" value="FAD-bd_oxidored_4_C"/>
</dbReference>
<dbReference type="InterPro" id="IPR016166">
    <property type="entry name" value="FAD-bd_PCMH"/>
</dbReference>
<dbReference type="Pfam" id="PF02913">
    <property type="entry name" value="FAD-oxidase_C"/>
    <property type="match status" value="1"/>
</dbReference>
<dbReference type="InterPro" id="IPR051914">
    <property type="entry name" value="FAD-linked_OxidoTrans_Type4"/>
</dbReference>
<keyword evidence="7" id="KW-1185">Reference proteome</keyword>
<dbReference type="Pfam" id="PF01565">
    <property type="entry name" value="FAD_binding_4"/>
    <property type="match status" value="1"/>
</dbReference>
<dbReference type="Gene3D" id="3.30.70.2740">
    <property type="match status" value="1"/>
</dbReference>
<organism evidence="6 7">
    <name type="scientific">Methylomusa anaerophila</name>
    <dbReference type="NCBI Taxonomy" id="1930071"/>
    <lineage>
        <taxon>Bacteria</taxon>
        <taxon>Bacillati</taxon>
        <taxon>Bacillota</taxon>
        <taxon>Negativicutes</taxon>
        <taxon>Selenomonadales</taxon>
        <taxon>Sporomusaceae</taxon>
        <taxon>Methylomusa</taxon>
    </lineage>
</organism>
<evidence type="ECO:0000313" key="6">
    <source>
        <dbReference type="EMBL" id="BBB89607.1"/>
    </source>
</evidence>
<dbReference type="EC" id="1.-.-.-" evidence="6"/>
<dbReference type="GO" id="GO:0016491">
    <property type="term" value="F:oxidoreductase activity"/>
    <property type="evidence" value="ECO:0007669"/>
    <property type="project" value="UniProtKB-KW"/>
</dbReference>
<evidence type="ECO:0000256" key="2">
    <source>
        <dbReference type="ARBA" id="ARBA00022630"/>
    </source>
</evidence>
<evidence type="ECO:0000259" key="5">
    <source>
        <dbReference type="PROSITE" id="PS51387"/>
    </source>
</evidence>
<dbReference type="InterPro" id="IPR006094">
    <property type="entry name" value="Oxid_FAD_bind_N"/>
</dbReference>
<dbReference type="SUPFAM" id="SSF56176">
    <property type="entry name" value="FAD-binding/transporter-associated domain-like"/>
    <property type="match status" value="1"/>
</dbReference>
<dbReference type="FunFam" id="1.10.45.10:FF:000001">
    <property type="entry name" value="D-lactate dehydrogenase mitochondrial"/>
    <property type="match status" value="1"/>
</dbReference>
<dbReference type="AlphaFoldDB" id="A0A348AEV9"/>
<dbReference type="Gene3D" id="3.30.465.10">
    <property type="match status" value="1"/>
</dbReference>
<dbReference type="PANTHER" id="PTHR42934">
    <property type="entry name" value="GLYCOLATE OXIDASE SUBUNIT GLCD"/>
    <property type="match status" value="1"/>
</dbReference>
<evidence type="ECO:0000256" key="1">
    <source>
        <dbReference type="ARBA" id="ARBA00001974"/>
    </source>
</evidence>
<dbReference type="OrthoDB" id="9767256at2"/>
<feature type="domain" description="FAD-binding PCMH-type" evidence="5">
    <location>
        <begin position="44"/>
        <end position="223"/>
    </location>
</feature>
<proteinExistence type="predicted"/>
<dbReference type="InterPro" id="IPR016164">
    <property type="entry name" value="FAD-linked_Oxase-like_C"/>
</dbReference>